<dbReference type="AlphaFoldDB" id="A0A067CRZ4"/>
<evidence type="ECO:0000313" key="3">
    <source>
        <dbReference type="Proteomes" id="UP000030745"/>
    </source>
</evidence>
<evidence type="ECO:0000256" key="1">
    <source>
        <dbReference type="ARBA" id="ARBA00022737"/>
    </source>
</evidence>
<dbReference type="PANTHER" id="PTHR43215:SF14">
    <property type="entry name" value="RADIAL SPOKE HEAD 1 HOMOLOG"/>
    <property type="match status" value="1"/>
</dbReference>
<proteinExistence type="predicted"/>
<evidence type="ECO:0000313" key="2">
    <source>
        <dbReference type="EMBL" id="KDO29572.1"/>
    </source>
</evidence>
<keyword evidence="3" id="KW-1185">Reference proteome</keyword>
<reference evidence="2 3" key="1">
    <citation type="journal article" date="2013" name="PLoS Genet.">
        <title>Distinctive expansion of potential virulence genes in the genome of the oomycete fish pathogen Saprolegnia parasitica.</title>
        <authorList>
            <person name="Jiang R.H."/>
            <person name="de Bruijn I."/>
            <person name="Haas B.J."/>
            <person name="Belmonte R."/>
            <person name="Lobach L."/>
            <person name="Christie J."/>
            <person name="van den Ackerveken G."/>
            <person name="Bottin A."/>
            <person name="Bulone V."/>
            <person name="Diaz-Moreno S.M."/>
            <person name="Dumas B."/>
            <person name="Fan L."/>
            <person name="Gaulin E."/>
            <person name="Govers F."/>
            <person name="Grenville-Briggs L.J."/>
            <person name="Horner N.R."/>
            <person name="Levin J.Z."/>
            <person name="Mammella M."/>
            <person name="Meijer H.J."/>
            <person name="Morris P."/>
            <person name="Nusbaum C."/>
            <person name="Oome S."/>
            <person name="Phillips A.J."/>
            <person name="van Rooyen D."/>
            <person name="Rzeszutek E."/>
            <person name="Saraiva M."/>
            <person name="Secombes C.J."/>
            <person name="Seidl M.F."/>
            <person name="Snel B."/>
            <person name="Stassen J.H."/>
            <person name="Sykes S."/>
            <person name="Tripathy S."/>
            <person name="van den Berg H."/>
            <person name="Vega-Arreguin J.C."/>
            <person name="Wawra S."/>
            <person name="Young S.K."/>
            <person name="Zeng Q."/>
            <person name="Dieguez-Uribeondo J."/>
            <person name="Russ C."/>
            <person name="Tyler B.M."/>
            <person name="van West P."/>
        </authorList>
    </citation>
    <scope>NUCLEOTIDE SEQUENCE [LARGE SCALE GENOMIC DNA]</scope>
    <source>
        <strain evidence="2 3">CBS 223.65</strain>
    </source>
</reference>
<dbReference type="OMA" id="FWHEDAM"/>
<dbReference type="VEuPathDB" id="FungiDB:SPRG_05527"/>
<dbReference type="RefSeq" id="XP_012199636.1">
    <property type="nucleotide sequence ID" value="XM_012344246.1"/>
</dbReference>
<dbReference type="Proteomes" id="UP000030745">
    <property type="component" value="Unassembled WGS sequence"/>
</dbReference>
<dbReference type="Gene3D" id="2.20.110.10">
    <property type="entry name" value="Histone H3 K4-specific methyltransferase SET7/9 N-terminal domain"/>
    <property type="match status" value="1"/>
</dbReference>
<organism evidence="2 3">
    <name type="scientific">Saprolegnia parasitica (strain CBS 223.65)</name>
    <dbReference type="NCBI Taxonomy" id="695850"/>
    <lineage>
        <taxon>Eukaryota</taxon>
        <taxon>Sar</taxon>
        <taxon>Stramenopiles</taxon>
        <taxon>Oomycota</taxon>
        <taxon>Saprolegniomycetes</taxon>
        <taxon>Saprolegniales</taxon>
        <taxon>Saprolegniaceae</taxon>
        <taxon>Saprolegnia</taxon>
    </lineage>
</organism>
<dbReference type="SMART" id="SM00698">
    <property type="entry name" value="MORN"/>
    <property type="match status" value="4"/>
</dbReference>
<dbReference type="GeneID" id="24127919"/>
<protein>
    <submittedName>
        <fullName evidence="2">Uncharacterized protein</fullName>
    </submittedName>
</protein>
<dbReference type="PANTHER" id="PTHR43215">
    <property type="entry name" value="RADIAL SPOKE HEAD 1 HOMOLOG"/>
    <property type="match status" value="1"/>
</dbReference>
<dbReference type="KEGG" id="spar:SPRG_05527"/>
<dbReference type="EMBL" id="KK583205">
    <property type="protein sequence ID" value="KDO29572.1"/>
    <property type="molecule type" value="Genomic_DNA"/>
</dbReference>
<name>A0A067CRZ4_SAPPC</name>
<dbReference type="OrthoDB" id="270720at2759"/>
<dbReference type="SUPFAM" id="SSF82185">
    <property type="entry name" value="Histone H3 K4-specific methyltransferase SET7/9 N-terminal domain"/>
    <property type="match status" value="2"/>
</dbReference>
<dbReference type="STRING" id="695850.A0A067CRZ4"/>
<accession>A0A067CRZ4</accession>
<sequence length="732" mass="84156">MAATKSRTGRKVLDTKTGKIVAELKEDSIRLRVFDPENTDVATNPYRAITRANLRLKVVNRLFHCNAYYARDPFGMVLWPREWQLKMMPATLSEPWCYDIVESDEPLPYDDAMDPRYEGYTVIKVANVPKECTEMDLRHWLLHGLLMDYDQIHDAKFKLSVLEKKKDLLLDRLETVGTMQVSGKKAEQVDTRQQVTRAINAQQQTLDNQIQTTKECIKRWTRLFLSEPVTLSYLKDGTEHRFVDAAKENEKEKYHWFADFTSLRGHDLALMAIHKRDWGDLRLAKTRPVPSVSCDEFDDPSLEVNMRMVRISRVKHGPGDFYATDDLPTDDDFHFSSIDAMYRGAWVDGTKHDPKAIEYTNYGVYKGSYEYNVRRGYGVMVYGRGDEYAGDFDVPRSKYELRPKPEPYPKPVLPTQFQIGVPHGTGTIKFADGATYEGEMENGQVTGRGRYVSSAGVIEEGIFFEGLLHGPGYRKEPNGLCEEGVFEHGVLNGLGTQTNQYNDVYHGSFRDGAKCGRGVLESHDGSTLRAFWYNDLPSGRGDLAYHQTLPSDPETSVRFLYEGSFSQGKVKGRHRHIDVDHATIGHIPFTTYGKSPVHLAYPMALGSALYKQQWRRHKNLRRRADREDAYKDGQERANLKLYYELLDDFYEAWADHVRSLSHPDAPLTEEQLLRQRQERLRIGKPKKTLAHFPSYLQRVPLRFKDAITLGLLAHENAEEETRIRRRLVVPPE</sequence>
<keyword evidence="1" id="KW-0677">Repeat</keyword>
<gene>
    <name evidence="2" type="ORF">SPRG_05527</name>
</gene>
<dbReference type="InterPro" id="IPR003409">
    <property type="entry name" value="MORN"/>
</dbReference>
<dbReference type="Pfam" id="PF02493">
    <property type="entry name" value="MORN"/>
    <property type="match status" value="5"/>
</dbReference>